<organism evidence="1 2">
    <name type="scientific">Dyadobacter frigoris</name>
    <dbReference type="NCBI Taxonomy" id="2576211"/>
    <lineage>
        <taxon>Bacteria</taxon>
        <taxon>Pseudomonadati</taxon>
        <taxon>Bacteroidota</taxon>
        <taxon>Cytophagia</taxon>
        <taxon>Cytophagales</taxon>
        <taxon>Spirosomataceae</taxon>
        <taxon>Dyadobacter</taxon>
    </lineage>
</organism>
<dbReference type="Proteomes" id="UP000304900">
    <property type="component" value="Unassembled WGS sequence"/>
</dbReference>
<protein>
    <submittedName>
        <fullName evidence="1">Uncharacterized protein</fullName>
    </submittedName>
</protein>
<dbReference type="OrthoDB" id="793060at2"/>
<comment type="caution">
    <text evidence="1">The sequence shown here is derived from an EMBL/GenBank/DDBJ whole genome shotgun (WGS) entry which is preliminary data.</text>
</comment>
<proteinExistence type="predicted"/>
<evidence type="ECO:0000313" key="2">
    <source>
        <dbReference type="Proteomes" id="UP000304900"/>
    </source>
</evidence>
<dbReference type="AlphaFoldDB" id="A0A4U6D843"/>
<accession>A0A4U6D843</accession>
<name>A0A4U6D843_9BACT</name>
<dbReference type="EMBL" id="SZVO01000002">
    <property type="protein sequence ID" value="TKT93612.1"/>
    <property type="molecule type" value="Genomic_DNA"/>
</dbReference>
<reference evidence="1 2" key="1">
    <citation type="submission" date="2019-05" db="EMBL/GenBank/DDBJ databases">
        <title>Dyadobacter AR-3-8 sp. nov., isolated from arctic soil.</title>
        <authorList>
            <person name="Chaudhary D.K."/>
        </authorList>
    </citation>
    <scope>NUCLEOTIDE SEQUENCE [LARGE SCALE GENOMIC DNA]</scope>
    <source>
        <strain evidence="1 2">AR-3-8</strain>
    </source>
</reference>
<evidence type="ECO:0000313" key="1">
    <source>
        <dbReference type="EMBL" id="TKT93612.1"/>
    </source>
</evidence>
<sequence>MSSLISLFTLLAAFYQLRLQRIHNERSLRPLGQIIFSDREAEIFVQTRNNGVGPMIIDKVTFTKDGVSSTNIEDCLDLDPRSYMHDIVSAESVQKVILPGSFMEIFKTIFDGHTAEKERDNVIGQLAPLALKVNYRDMYDNKFIIERSFEWFARHGCEKRSLQTV</sequence>
<gene>
    <name evidence="1" type="ORF">FDK13_05645</name>
</gene>
<keyword evidence="2" id="KW-1185">Reference proteome</keyword>